<dbReference type="RefSeq" id="WP_311484468.1">
    <property type="nucleotide sequence ID" value="NZ_JAVRHP010000038.1"/>
</dbReference>
<reference evidence="2 3" key="1">
    <citation type="submission" date="2023-09" db="EMBL/GenBank/DDBJ databases">
        <authorList>
            <person name="Rey-Velasco X."/>
        </authorList>
    </citation>
    <scope>NUCLEOTIDE SEQUENCE [LARGE SCALE GENOMIC DNA]</scope>
    <source>
        <strain evidence="2 3">F297</strain>
    </source>
</reference>
<protein>
    <submittedName>
        <fullName evidence="2">ElyC/SanA/YdcF family protein</fullName>
    </submittedName>
</protein>
<dbReference type="Pfam" id="PF02698">
    <property type="entry name" value="DUF218"/>
    <property type="match status" value="1"/>
</dbReference>
<dbReference type="PANTHER" id="PTHR30336:SF6">
    <property type="entry name" value="INTEGRAL MEMBRANE PROTEIN"/>
    <property type="match status" value="1"/>
</dbReference>
<proteinExistence type="predicted"/>
<comment type="caution">
    <text evidence="2">The sequence shown here is derived from an EMBL/GenBank/DDBJ whole genome shotgun (WGS) entry which is preliminary data.</text>
</comment>
<sequence>MRLIKKSILTLVILVVLASLIVLGLESFLKQNTAENIYSDVGKVPPATTVIVLGASVHSSGKLSPILEDRMITAIELFQKNKVEQFLVSGDHKTDDYDEVNAMKNYLLSHGIPENLILQDHAGFDTYDSMYRANKIFNIRNAIVVTQKFHLPRTIFIAKNLGLDYKGFAANARSYETSTRLMRREKLANFKALWEVLTDGKPATLKQSF</sequence>
<dbReference type="EMBL" id="JAVRHP010000038">
    <property type="protein sequence ID" value="MDT0650288.1"/>
    <property type="molecule type" value="Genomic_DNA"/>
</dbReference>
<accession>A0ABU3CVA1</accession>
<dbReference type="Proteomes" id="UP001248819">
    <property type="component" value="Unassembled WGS sequence"/>
</dbReference>
<dbReference type="CDD" id="cd06259">
    <property type="entry name" value="YdcF-like"/>
    <property type="match status" value="1"/>
</dbReference>
<evidence type="ECO:0000259" key="1">
    <source>
        <dbReference type="Pfam" id="PF02698"/>
    </source>
</evidence>
<evidence type="ECO:0000313" key="2">
    <source>
        <dbReference type="EMBL" id="MDT0650288.1"/>
    </source>
</evidence>
<dbReference type="PANTHER" id="PTHR30336">
    <property type="entry name" value="INNER MEMBRANE PROTEIN, PROBABLE PERMEASE"/>
    <property type="match status" value="1"/>
</dbReference>
<dbReference type="InterPro" id="IPR051599">
    <property type="entry name" value="Cell_Envelope_Assoc"/>
</dbReference>
<dbReference type="InterPro" id="IPR003848">
    <property type="entry name" value="DUF218"/>
</dbReference>
<feature type="domain" description="DUF218" evidence="1">
    <location>
        <begin position="49"/>
        <end position="174"/>
    </location>
</feature>
<keyword evidence="3" id="KW-1185">Reference proteome</keyword>
<evidence type="ECO:0000313" key="3">
    <source>
        <dbReference type="Proteomes" id="UP001248819"/>
    </source>
</evidence>
<organism evidence="2 3">
    <name type="scientific">Autumnicola edwardsiae</name>
    <dbReference type="NCBI Taxonomy" id="3075594"/>
    <lineage>
        <taxon>Bacteria</taxon>
        <taxon>Pseudomonadati</taxon>
        <taxon>Bacteroidota</taxon>
        <taxon>Flavobacteriia</taxon>
        <taxon>Flavobacteriales</taxon>
        <taxon>Flavobacteriaceae</taxon>
        <taxon>Autumnicola</taxon>
    </lineage>
</organism>
<gene>
    <name evidence="2" type="ORF">RM529_09040</name>
</gene>
<name>A0ABU3CVA1_9FLAO</name>